<dbReference type="Proteomes" id="UP000887566">
    <property type="component" value="Unplaced"/>
</dbReference>
<feature type="domain" description="Mon2 C-terminal" evidence="2">
    <location>
        <begin position="229"/>
        <end position="717"/>
    </location>
</feature>
<evidence type="ECO:0000256" key="1">
    <source>
        <dbReference type="SAM" id="MobiDB-lite"/>
    </source>
</evidence>
<reference evidence="4" key="1">
    <citation type="submission" date="2022-11" db="UniProtKB">
        <authorList>
            <consortium name="WormBaseParasite"/>
        </authorList>
    </citation>
    <scope>IDENTIFICATION</scope>
</reference>
<keyword evidence="3" id="KW-1185">Reference proteome</keyword>
<name>A0A914WLL9_9BILA</name>
<dbReference type="SUPFAM" id="SSF48371">
    <property type="entry name" value="ARM repeat"/>
    <property type="match status" value="1"/>
</dbReference>
<organism evidence="3 4">
    <name type="scientific">Plectus sambesii</name>
    <dbReference type="NCBI Taxonomy" id="2011161"/>
    <lineage>
        <taxon>Eukaryota</taxon>
        <taxon>Metazoa</taxon>
        <taxon>Ecdysozoa</taxon>
        <taxon>Nematoda</taxon>
        <taxon>Chromadorea</taxon>
        <taxon>Plectida</taxon>
        <taxon>Plectina</taxon>
        <taxon>Plectoidea</taxon>
        <taxon>Plectidae</taxon>
        <taxon>Plectus</taxon>
    </lineage>
</organism>
<evidence type="ECO:0000313" key="3">
    <source>
        <dbReference type="Proteomes" id="UP000887566"/>
    </source>
</evidence>
<sequence length="717" mass="79557">MCNVNLYMPQFFEKWTISDFLRRKGPQLSAEESENLWLVLYNCLSELCVDSRPPVRKSACQTLLQTVAAHGAALKPSTWKHMVWKILFPMMDKVRALTGSASTTRSDSGALGASNILIHHSRDTESKQWAETSVQTLAGVVKIFNAQRSVLISLSDFPSAWSTLMGYIEPSAVSDNAEMSLAALKSFQELLHGRTSPQTLDINTRDRASSTAGGAGSHGDDLLPNLPEELWLVAWQTWVRIASALIAPRRQATLESPAPIQSVVTKEPRPAKVLLPGPSHLTTLLHTFPQLFDHVKNRIAVEEVKYAGVLTIIKGIVAVPVSTDQAPFILPTAADVTPTQEAVLDCIKTLYEEMVASNSNLREALPDLYRLLLDLVGYSVRTPPSPFLAGKKDCAQWVMQNSIPFAELSLRTLVEYYSNTAHYAEIVQATVLVDIVKCLSVPMSLKYQCPAQTTWKAATSAFITVIRLGLPIARQQVRHFRALWTELADAFEKFLFTSSKPSTPLSSDERKRHEFVDCQMIDLIRAEILPFINIFPRDFTQRIVELLNKGSINSTDHKDVLALDTYLQRTELSRVSFEALLSMSQSEPDLVRCTSPSNSDKPIVHLGTSAINSLISRCRQVMTSYVNDEATSGEMRLPQERVVEMASVLNAVVTLIDGLTKRGAAPVASNAHNDVWLELIELYPTLVDCVPSCKSDRRVEDAVVEALKAYKSLLKRP</sequence>
<feature type="domain" description="Mon2 C-terminal" evidence="2">
    <location>
        <begin position="33"/>
        <end position="197"/>
    </location>
</feature>
<dbReference type="WBParaSite" id="PSAMB.scaffold464size58969.g6012.t2">
    <property type="protein sequence ID" value="PSAMB.scaffold464size58969.g6012.t2"/>
    <property type="gene ID" value="PSAMB.scaffold464size58969.g6012"/>
</dbReference>
<dbReference type="Pfam" id="PF16206">
    <property type="entry name" value="Mon2_C"/>
    <property type="match status" value="2"/>
</dbReference>
<dbReference type="AlphaFoldDB" id="A0A914WLL9"/>
<protein>
    <submittedName>
        <fullName evidence="4">Mon2 C-terminal domain-containing protein</fullName>
    </submittedName>
</protein>
<evidence type="ECO:0000259" key="2">
    <source>
        <dbReference type="Pfam" id="PF16206"/>
    </source>
</evidence>
<feature type="region of interest" description="Disordered" evidence="1">
    <location>
        <begin position="196"/>
        <end position="220"/>
    </location>
</feature>
<dbReference type="InterPro" id="IPR032817">
    <property type="entry name" value="Mon2_C"/>
</dbReference>
<proteinExistence type="predicted"/>
<evidence type="ECO:0000313" key="4">
    <source>
        <dbReference type="WBParaSite" id="PSAMB.scaffold464size58969.g6012.t2"/>
    </source>
</evidence>
<dbReference type="InterPro" id="IPR016024">
    <property type="entry name" value="ARM-type_fold"/>
</dbReference>
<accession>A0A914WLL9</accession>